<protein>
    <submittedName>
        <fullName evidence="1">Head-tail adaptor protein</fullName>
    </submittedName>
</protein>
<reference evidence="2" key="1">
    <citation type="submission" date="2018-07" db="EMBL/GenBank/DDBJ databases">
        <title>Genome sequencing of Paracoccus sp. SC2-6.</title>
        <authorList>
            <person name="Heo J."/>
            <person name="Kim S.-J."/>
            <person name="Kwon S.-W."/>
        </authorList>
    </citation>
    <scope>NUCLEOTIDE SEQUENCE [LARGE SCALE GENOMIC DNA]</scope>
    <source>
        <strain evidence="2">SC2-6</strain>
    </source>
</reference>
<dbReference type="AlphaFoldDB" id="A0A344PL95"/>
<evidence type="ECO:0000313" key="1">
    <source>
        <dbReference type="EMBL" id="AXC50150.1"/>
    </source>
</evidence>
<dbReference type="InterPro" id="IPR038666">
    <property type="entry name" value="SSP1_head-tail_sf"/>
</dbReference>
<dbReference type="KEGG" id="pars:DRW48_10970"/>
<sequence length="112" mass="12031">MSGPDPRHRLILEAPERASDGMGGQTTVWRALGAIWAGMRASTGREARGEVGAVSVVSWAITTRAAPAGDPRRPRPGQRLRMGERLFRIEAIAETDAGGRWLTCHAREEGGA</sequence>
<name>A0A344PL95_9RHOB</name>
<dbReference type="OrthoDB" id="7570189at2"/>
<proteinExistence type="predicted"/>
<dbReference type="Pfam" id="PF05521">
    <property type="entry name" value="Phage_HCP"/>
    <property type="match status" value="1"/>
</dbReference>
<dbReference type="Proteomes" id="UP000252023">
    <property type="component" value="Chromosome"/>
</dbReference>
<evidence type="ECO:0000313" key="2">
    <source>
        <dbReference type="Proteomes" id="UP000252023"/>
    </source>
</evidence>
<dbReference type="InterPro" id="IPR008767">
    <property type="entry name" value="Phage_SPP1_head-tail_adaptor"/>
</dbReference>
<keyword evidence="2" id="KW-1185">Reference proteome</keyword>
<accession>A0A344PL95</accession>
<dbReference type="Gene3D" id="2.40.10.270">
    <property type="entry name" value="Bacteriophage SPP1 head-tail adaptor protein"/>
    <property type="match status" value="1"/>
</dbReference>
<organism evidence="1 2">
    <name type="scientific">Paracoccus suum</name>
    <dbReference type="NCBI Taxonomy" id="2259340"/>
    <lineage>
        <taxon>Bacteria</taxon>
        <taxon>Pseudomonadati</taxon>
        <taxon>Pseudomonadota</taxon>
        <taxon>Alphaproteobacteria</taxon>
        <taxon>Rhodobacterales</taxon>
        <taxon>Paracoccaceae</taxon>
        <taxon>Paracoccus</taxon>
    </lineage>
</organism>
<dbReference type="RefSeq" id="WP_114076469.1">
    <property type="nucleotide sequence ID" value="NZ_CP030918.1"/>
</dbReference>
<dbReference type="EMBL" id="CP030918">
    <property type="protein sequence ID" value="AXC50150.1"/>
    <property type="molecule type" value="Genomic_DNA"/>
</dbReference>
<gene>
    <name evidence="1" type="ORF">DRW48_10970</name>
</gene>